<gene>
    <name evidence="1" type="ORF">ASUIS_0065</name>
</gene>
<dbReference type="EMBL" id="CP032100">
    <property type="protein sequence ID" value="AXX88583.1"/>
    <property type="molecule type" value="Genomic_DNA"/>
</dbReference>
<organism evidence="1 2">
    <name type="scientific">Arcobacter suis CECT 7833</name>
    <dbReference type="NCBI Taxonomy" id="663365"/>
    <lineage>
        <taxon>Bacteria</taxon>
        <taxon>Pseudomonadati</taxon>
        <taxon>Campylobacterota</taxon>
        <taxon>Epsilonproteobacteria</taxon>
        <taxon>Campylobacterales</taxon>
        <taxon>Arcobacteraceae</taxon>
        <taxon>Arcobacter</taxon>
    </lineage>
</organism>
<keyword evidence="2" id="KW-1185">Reference proteome</keyword>
<reference evidence="1 2" key="1">
    <citation type="submission" date="2018-08" db="EMBL/GenBank/DDBJ databases">
        <title>Complete genome of the Arcobacter suis type strain LMG 26152.</title>
        <authorList>
            <person name="Miller W.G."/>
            <person name="Yee E."/>
            <person name="Bono J.L."/>
        </authorList>
    </citation>
    <scope>NUCLEOTIDE SEQUENCE [LARGE SCALE GENOMIC DNA]</scope>
    <source>
        <strain evidence="1 2">CECT 7833</strain>
    </source>
</reference>
<dbReference type="Proteomes" id="UP000263040">
    <property type="component" value="Chromosome"/>
</dbReference>
<name>A0AAD0SN47_9BACT</name>
<dbReference type="KEGG" id="asui:ASUIS_0065"/>
<accession>A0AAD0SN47</accession>
<evidence type="ECO:0000313" key="2">
    <source>
        <dbReference type="Proteomes" id="UP000263040"/>
    </source>
</evidence>
<sequence length="84" mass="8981">MAINKKQTQPKITTLAVKTMNSKTASQIAKSLGASALAQTNTNKQTSSKMEVIASKVLSSNKYNKNTKALAGTLLSQANKERKV</sequence>
<dbReference type="AlphaFoldDB" id="A0AAD0SN47"/>
<dbReference type="RefSeq" id="WP_118885167.1">
    <property type="nucleotide sequence ID" value="NZ_CP032100.1"/>
</dbReference>
<evidence type="ECO:0000313" key="1">
    <source>
        <dbReference type="EMBL" id="AXX88583.1"/>
    </source>
</evidence>
<protein>
    <submittedName>
        <fullName evidence="1">Uncharacterized protein</fullName>
    </submittedName>
</protein>
<proteinExistence type="predicted"/>